<gene>
    <name evidence="1" type="ORF">SAMN05192539_103184</name>
</gene>
<dbReference type="EMBL" id="FNYE01000031">
    <property type="protein sequence ID" value="SEK02580.1"/>
    <property type="molecule type" value="Genomic_DNA"/>
</dbReference>
<protein>
    <submittedName>
        <fullName evidence="1">Uncharacterized protein</fullName>
    </submittedName>
</protein>
<dbReference type="STRING" id="667676.SAMN05192539_103184"/>
<dbReference type="AlphaFoldDB" id="A0A1H7DTE5"/>
<reference evidence="2" key="1">
    <citation type="submission" date="2016-10" db="EMBL/GenBank/DDBJ databases">
        <authorList>
            <person name="Varghese N."/>
            <person name="Submissions S."/>
        </authorList>
    </citation>
    <scope>NUCLEOTIDE SEQUENCE [LARGE SCALE GENOMIC DNA]</scope>
    <source>
        <strain evidence="2">LMG 26031</strain>
    </source>
</reference>
<accession>A0A1H7DTE5</accession>
<evidence type="ECO:0000313" key="2">
    <source>
        <dbReference type="Proteomes" id="UP000198866"/>
    </source>
</evidence>
<proteinExistence type="predicted"/>
<evidence type="ECO:0000313" key="1">
    <source>
        <dbReference type="EMBL" id="SEK02580.1"/>
    </source>
</evidence>
<organism evidence="1 2">
    <name type="scientific">Paraburkholderia diazotrophica</name>
    <dbReference type="NCBI Taxonomy" id="667676"/>
    <lineage>
        <taxon>Bacteria</taxon>
        <taxon>Pseudomonadati</taxon>
        <taxon>Pseudomonadota</taxon>
        <taxon>Betaproteobacteria</taxon>
        <taxon>Burkholderiales</taxon>
        <taxon>Burkholderiaceae</taxon>
        <taxon>Paraburkholderia</taxon>
    </lineage>
</organism>
<keyword evidence="2" id="KW-1185">Reference proteome</keyword>
<sequence length="77" mass="8301">MSECGLLGVLDNDFDLVRGLAAIGLANTVGSDIPTIKFFARFMGLDEDIIERTIDEASQRYGIQLLLLESGNAIALV</sequence>
<name>A0A1H7DTE5_9BURK</name>
<dbReference type="Proteomes" id="UP000198866">
    <property type="component" value="Unassembled WGS sequence"/>
</dbReference>